<dbReference type="Proteomes" id="UP000799439">
    <property type="component" value="Unassembled WGS sequence"/>
</dbReference>
<dbReference type="InterPro" id="IPR027417">
    <property type="entry name" value="P-loop_NTPase"/>
</dbReference>
<dbReference type="EMBL" id="ML996082">
    <property type="protein sequence ID" value="KAF2156145.1"/>
    <property type="molecule type" value="Genomic_DNA"/>
</dbReference>
<dbReference type="Gene3D" id="3.40.50.300">
    <property type="entry name" value="P-loop containing nucleotide triphosphate hydrolases"/>
    <property type="match status" value="1"/>
</dbReference>
<reference evidence="1" key="1">
    <citation type="journal article" date="2020" name="Stud. Mycol.">
        <title>101 Dothideomycetes genomes: a test case for predicting lifestyles and emergence of pathogens.</title>
        <authorList>
            <person name="Haridas S."/>
            <person name="Albert R."/>
            <person name="Binder M."/>
            <person name="Bloem J."/>
            <person name="Labutti K."/>
            <person name="Salamov A."/>
            <person name="Andreopoulos B."/>
            <person name="Baker S."/>
            <person name="Barry K."/>
            <person name="Bills G."/>
            <person name="Bluhm B."/>
            <person name="Cannon C."/>
            <person name="Castanera R."/>
            <person name="Culley D."/>
            <person name="Daum C."/>
            <person name="Ezra D."/>
            <person name="Gonzalez J."/>
            <person name="Henrissat B."/>
            <person name="Kuo A."/>
            <person name="Liang C."/>
            <person name="Lipzen A."/>
            <person name="Lutzoni F."/>
            <person name="Magnuson J."/>
            <person name="Mondo S."/>
            <person name="Nolan M."/>
            <person name="Ohm R."/>
            <person name="Pangilinan J."/>
            <person name="Park H.-J."/>
            <person name="Ramirez L."/>
            <person name="Alfaro M."/>
            <person name="Sun H."/>
            <person name="Tritt A."/>
            <person name="Yoshinaga Y."/>
            <person name="Zwiers L.-H."/>
            <person name="Turgeon B."/>
            <person name="Goodwin S."/>
            <person name="Spatafora J."/>
            <person name="Crous P."/>
            <person name="Grigoriev I."/>
        </authorList>
    </citation>
    <scope>NUCLEOTIDE SEQUENCE</scope>
    <source>
        <strain evidence="1">CBS 260.36</strain>
    </source>
</reference>
<keyword evidence="2" id="KW-1185">Reference proteome</keyword>
<protein>
    <submittedName>
        <fullName evidence="1">Uncharacterized protein</fullName>
    </submittedName>
</protein>
<comment type="caution">
    <text evidence="1">The sequence shown here is derived from an EMBL/GenBank/DDBJ whole genome shotgun (WGS) entry which is preliminary data.</text>
</comment>
<accession>A0A9P4JAJ8</accession>
<proteinExistence type="predicted"/>
<dbReference type="AlphaFoldDB" id="A0A9P4JAJ8"/>
<sequence length="122" mass="13244">MTDLLLVLPDFDTAAYSHIIPSLERALITASDILTLDSLDVAKRASVPSAEVRRLKDDLSTQLHGQLAQCHAKGLFDTDWALVSTLDPALDRLLGGGFPAGYLSEITGERYGSCPLPLYHVH</sequence>
<evidence type="ECO:0000313" key="1">
    <source>
        <dbReference type="EMBL" id="KAF2156145.1"/>
    </source>
</evidence>
<gene>
    <name evidence="1" type="ORF">K461DRAFT_275246</name>
</gene>
<dbReference type="OrthoDB" id="1861185at2759"/>
<name>A0A9P4JAJ8_9PEZI</name>
<organism evidence="1 2">
    <name type="scientific">Myriangium duriaei CBS 260.36</name>
    <dbReference type="NCBI Taxonomy" id="1168546"/>
    <lineage>
        <taxon>Eukaryota</taxon>
        <taxon>Fungi</taxon>
        <taxon>Dikarya</taxon>
        <taxon>Ascomycota</taxon>
        <taxon>Pezizomycotina</taxon>
        <taxon>Dothideomycetes</taxon>
        <taxon>Dothideomycetidae</taxon>
        <taxon>Myriangiales</taxon>
        <taxon>Myriangiaceae</taxon>
        <taxon>Myriangium</taxon>
    </lineage>
</organism>
<evidence type="ECO:0000313" key="2">
    <source>
        <dbReference type="Proteomes" id="UP000799439"/>
    </source>
</evidence>